<dbReference type="PIRSF" id="PIRSF036431">
    <property type="entry name" value="STHK_DctB"/>
    <property type="match status" value="1"/>
</dbReference>
<dbReference type="Gene3D" id="1.10.287.130">
    <property type="match status" value="1"/>
</dbReference>
<dbReference type="InterPro" id="IPR005467">
    <property type="entry name" value="His_kinase_dom"/>
</dbReference>
<dbReference type="RefSeq" id="WP_163892424.1">
    <property type="nucleotide sequence ID" value="NZ_JAAGAB010000002.1"/>
</dbReference>
<feature type="transmembrane region" description="Helical" evidence="14">
    <location>
        <begin position="282"/>
        <end position="305"/>
    </location>
</feature>
<keyword evidence="11 14" id="KW-1133">Transmembrane helix</keyword>
<evidence type="ECO:0000256" key="6">
    <source>
        <dbReference type="ARBA" id="ARBA00022679"/>
    </source>
</evidence>
<dbReference type="PROSITE" id="PS50109">
    <property type="entry name" value="HIS_KIN"/>
    <property type="match status" value="1"/>
</dbReference>
<evidence type="ECO:0000256" key="8">
    <source>
        <dbReference type="ARBA" id="ARBA00022741"/>
    </source>
</evidence>
<keyword evidence="5" id="KW-0597">Phosphoprotein</keyword>
<dbReference type="InterPro" id="IPR003661">
    <property type="entry name" value="HisK_dim/P_dom"/>
</dbReference>
<reference evidence="16 17" key="1">
    <citation type="submission" date="2020-02" db="EMBL/GenBank/DDBJ databases">
        <title>Pseudoroseicyclus tamarix, sp. nov., isolated from offshore sediment of a Tamarix chinensis forest.</title>
        <authorList>
            <person name="Gai Y."/>
        </authorList>
    </citation>
    <scope>NUCLEOTIDE SEQUENCE [LARGE SCALE GENOMIC DNA]</scope>
    <source>
        <strain evidence="16 17">CLL3-39</strain>
    </source>
</reference>
<name>A0A6B2JWR8_9RHOB</name>
<keyword evidence="12" id="KW-0902">Two-component regulatory system</keyword>
<evidence type="ECO:0000256" key="2">
    <source>
        <dbReference type="ARBA" id="ARBA00004651"/>
    </source>
</evidence>
<evidence type="ECO:0000259" key="15">
    <source>
        <dbReference type="PROSITE" id="PS50109"/>
    </source>
</evidence>
<evidence type="ECO:0000256" key="14">
    <source>
        <dbReference type="SAM" id="Phobius"/>
    </source>
</evidence>
<evidence type="ECO:0000313" key="16">
    <source>
        <dbReference type="EMBL" id="NDV01109.1"/>
    </source>
</evidence>
<keyword evidence="17" id="KW-1185">Reference proteome</keyword>
<protein>
    <recommendedName>
        <fullName evidence="3">histidine kinase</fullName>
        <ecNumber evidence="3">2.7.13.3</ecNumber>
    </recommendedName>
</protein>
<evidence type="ECO:0000256" key="11">
    <source>
        <dbReference type="ARBA" id="ARBA00022989"/>
    </source>
</evidence>
<dbReference type="GO" id="GO:0005524">
    <property type="term" value="F:ATP binding"/>
    <property type="evidence" value="ECO:0007669"/>
    <property type="project" value="UniProtKB-KW"/>
</dbReference>
<keyword evidence="4" id="KW-1003">Cell membrane</keyword>
<evidence type="ECO:0000256" key="12">
    <source>
        <dbReference type="ARBA" id="ARBA00023012"/>
    </source>
</evidence>
<keyword evidence="8" id="KW-0547">Nucleotide-binding</keyword>
<dbReference type="AlphaFoldDB" id="A0A6B2JWR8"/>
<keyword evidence="10" id="KW-0067">ATP-binding</keyword>
<evidence type="ECO:0000256" key="7">
    <source>
        <dbReference type="ARBA" id="ARBA00022692"/>
    </source>
</evidence>
<sequence>MSRHMPPPLITLLLCAALAALAGLAGWQMAQRMAAERLEQSLVLAGPRLEAEVERFRSLPSVMLEDPRIRALVTEGPEATEAANRALQIAAERAGADQLYLMDGAGTTIAASNWDSPGSFLGHNYGFRPYFTQAMEAGTGRFYAVGVTTGEPGYFLSTRVEIEGRDAVMVVKLDLRPLQQDWARTGVTLALADRHGIVILSGDPDWLYRPVRPLEPPQAEAILASRAYADIPVTEAAPLIAAGGDPDRVQGPDGARLVSALTLPVDDWQLLAATPLGPLMRLAWGAALLGALAGLMLSVLLQAHLQKRRVLAMRLHQGAILERRVAERTQELAREIDERRQAEMDLRAAQDALVQSEKMAALGRMSAAIVHEISQPLAAMEASLAAALLSGGIEDAPSRGRVEAARAHIRRMLRTIKHLKSFSRKEAVAPRPVAVDDAIRSALEIVGLRAAGGARMVFEPSGDSPIVMAGQVRLEQVLVNLLSNALDAVADRPGGRIDVTRLQAEGRVEIAVSDNGPGIPAPLLARIGEPFFSTKTGGDGLGLGLSISRTIVEEFGGRFEIGPAPGGGTRATLAFDAIGLRASPGAVSGLAAE</sequence>
<dbReference type="InterPro" id="IPR036890">
    <property type="entry name" value="HATPase_C_sf"/>
</dbReference>
<dbReference type="SUPFAM" id="SSF103190">
    <property type="entry name" value="Sensory domain-like"/>
    <property type="match status" value="1"/>
</dbReference>
<comment type="subcellular location">
    <subcellularLocation>
        <location evidence="2">Cell membrane</location>
        <topology evidence="2">Multi-pass membrane protein</topology>
    </subcellularLocation>
</comment>
<organism evidence="16 17">
    <name type="scientific">Pseudoroseicyclus tamaricis</name>
    <dbReference type="NCBI Taxonomy" id="2705421"/>
    <lineage>
        <taxon>Bacteria</taxon>
        <taxon>Pseudomonadati</taxon>
        <taxon>Pseudomonadota</taxon>
        <taxon>Alphaproteobacteria</taxon>
        <taxon>Rhodobacterales</taxon>
        <taxon>Paracoccaceae</taxon>
        <taxon>Pseudoroseicyclus</taxon>
    </lineage>
</organism>
<keyword evidence="7 14" id="KW-0812">Transmembrane</keyword>
<dbReference type="Gene3D" id="3.30.565.10">
    <property type="entry name" value="Histidine kinase-like ATPase, C-terminal domain"/>
    <property type="match status" value="1"/>
</dbReference>
<dbReference type="EC" id="2.7.13.3" evidence="3"/>
<dbReference type="PRINTS" id="PR00344">
    <property type="entry name" value="BCTRLSENSOR"/>
</dbReference>
<dbReference type="PANTHER" id="PTHR43065">
    <property type="entry name" value="SENSOR HISTIDINE KINASE"/>
    <property type="match status" value="1"/>
</dbReference>
<comment type="catalytic activity">
    <reaction evidence="1">
        <text>ATP + protein L-histidine = ADP + protein N-phospho-L-histidine.</text>
        <dbReference type="EC" id="2.7.13.3"/>
    </reaction>
</comment>
<dbReference type="EMBL" id="JAAGAB010000002">
    <property type="protein sequence ID" value="NDV01109.1"/>
    <property type="molecule type" value="Genomic_DNA"/>
</dbReference>
<evidence type="ECO:0000256" key="10">
    <source>
        <dbReference type="ARBA" id="ARBA00022840"/>
    </source>
</evidence>
<dbReference type="PANTHER" id="PTHR43065:SF46">
    <property type="entry name" value="C4-DICARBOXYLATE TRANSPORT SENSOR PROTEIN DCTB"/>
    <property type="match status" value="1"/>
</dbReference>
<keyword evidence="14" id="KW-0472">Membrane</keyword>
<dbReference type="GO" id="GO:0000155">
    <property type="term" value="F:phosphorelay sensor kinase activity"/>
    <property type="evidence" value="ECO:0007669"/>
    <property type="project" value="InterPro"/>
</dbReference>
<evidence type="ECO:0000313" key="17">
    <source>
        <dbReference type="Proteomes" id="UP000474757"/>
    </source>
</evidence>
<feature type="coiled-coil region" evidence="13">
    <location>
        <begin position="332"/>
        <end position="359"/>
    </location>
</feature>
<evidence type="ECO:0000256" key="13">
    <source>
        <dbReference type="SAM" id="Coils"/>
    </source>
</evidence>
<feature type="domain" description="Histidine kinase" evidence="15">
    <location>
        <begin position="368"/>
        <end position="579"/>
    </location>
</feature>
<dbReference type="InterPro" id="IPR029151">
    <property type="entry name" value="Sensor-like_sf"/>
</dbReference>
<dbReference type="InterPro" id="IPR017055">
    <property type="entry name" value="Sig_transdc_His_kinase_DctB"/>
</dbReference>
<dbReference type="Proteomes" id="UP000474757">
    <property type="component" value="Unassembled WGS sequence"/>
</dbReference>
<dbReference type="SMART" id="SM00387">
    <property type="entry name" value="HATPase_c"/>
    <property type="match status" value="1"/>
</dbReference>
<evidence type="ECO:0000256" key="1">
    <source>
        <dbReference type="ARBA" id="ARBA00000085"/>
    </source>
</evidence>
<gene>
    <name evidence="16" type="ORF">GZA08_09035</name>
</gene>
<dbReference type="Gene3D" id="3.30.450.20">
    <property type="entry name" value="PAS domain"/>
    <property type="match status" value="2"/>
</dbReference>
<dbReference type="InterPro" id="IPR036097">
    <property type="entry name" value="HisK_dim/P_sf"/>
</dbReference>
<accession>A0A6B2JWR8</accession>
<dbReference type="SMART" id="SM00388">
    <property type="entry name" value="HisKA"/>
    <property type="match status" value="1"/>
</dbReference>
<keyword evidence="9 16" id="KW-0418">Kinase</keyword>
<dbReference type="GO" id="GO:0005886">
    <property type="term" value="C:plasma membrane"/>
    <property type="evidence" value="ECO:0007669"/>
    <property type="project" value="UniProtKB-SubCell"/>
</dbReference>
<evidence type="ECO:0000256" key="5">
    <source>
        <dbReference type="ARBA" id="ARBA00022553"/>
    </source>
</evidence>
<keyword evidence="13" id="KW-0175">Coiled coil</keyword>
<dbReference type="InterPro" id="IPR004358">
    <property type="entry name" value="Sig_transdc_His_kin-like_C"/>
</dbReference>
<comment type="caution">
    <text evidence="16">The sequence shown here is derived from an EMBL/GenBank/DDBJ whole genome shotgun (WGS) entry which is preliminary data.</text>
</comment>
<evidence type="ECO:0000256" key="9">
    <source>
        <dbReference type="ARBA" id="ARBA00022777"/>
    </source>
</evidence>
<dbReference type="Gene3D" id="6.10.250.3020">
    <property type="match status" value="1"/>
</dbReference>
<dbReference type="Pfam" id="PF02518">
    <property type="entry name" value="HATPase_c"/>
    <property type="match status" value="1"/>
</dbReference>
<proteinExistence type="predicted"/>
<dbReference type="InterPro" id="IPR003594">
    <property type="entry name" value="HATPase_dom"/>
</dbReference>
<evidence type="ECO:0000256" key="3">
    <source>
        <dbReference type="ARBA" id="ARBA00012438"/>
    </source>
</evidence>
<evidence type="ECO:0000256" key="4">
    <source>
        <dbReference type="ARBA" id="ARBA00022475"/>
    </source>
</evidence>
<keyword evidence="6" id="KW-0808">Transferase</keyword>
<dbReference type="SUPFAM" id="SSF55874">
    <property type="entry name" value="ATPase domain of HSP90 chaperone/DNA topoisomerase II/histidine kinase"/>
    <property type="match status" value="1"/>
</dbReference>
<dbReference type="SUPFAM" id="SSF47384">
    <property type="entry name" value="Homodimeric domain of signal transducing histidine kinase"/>
    <property type="match status" value="1"/>
</dbReference>